<reference evidence="2" key="1">
    <citation type="journal article" date="2002" name="Science">
        <title>The draft genome of Ciona intestinalis: insights into chordate and vertebrate origins.</title>
        <authorList>
            <person name="Dehal P."/>
            <person name="Satou Y."/>
            <person name="Campbell R.K."/>
            <person name="Chapman J."/>
            <person name="Degnan B."/>
            <person name="De Tomaso A."/>
            <person name="Davidson B."/>
            <person name="Di Gregorio A."/>
            <person name="Gelpke M."/>
            <person name="Goodstein D.M."/>
            <person name="Harafuji N."/>
            <person name="Hastings K.E."/>
            <person name="Ho I."/>
            <person name="Hotta K."/>
            <person name="Huang W."/>
            <person name="Kawashima T."/>
            <person name="Lemaire P."/>
            <person name="Martinez D."/>
            <person name="Meinertzhagen I.A."/>
            <person name="Necula S."/>
            <person name="Nonaka M."/>
            <person name="Putnam N."/>
            <person name="Rash S."/>
            <person name="Saiga H."/>
            <person name="Satake M."/>
            <person name="Terry A."/>
            <person name="Yamada L."/>
            <person name="Wang H.G."/>
            <person name="Awazu S."/>
            <person name="Azumi K."/>
            <person name="Boore J."/>
            <person name="Branno M."/>
            <person name="Chin-Bow S."/>
            <person name="DeSantis R."/>
            <person name="Doyle S."/>
            <person name="Francino P."/>
            <person name="Keys D.N."/>
            <person name="Haga S."/>
            <person name="Hayashi H."/>
            <person name="Hino K."/>
            <person name="Imai K.S."/>
            <person name="Inaba K."/>
            <person name="Kano S."/>
            <person name="Kobayashi K."/>
            <person name="Kobayashi M."/>
            <person name="Lee B.I."/>
            <person name="Makabe K.W."/>
            <person name="Manohar C."/>
            <person name="Matassi G."/>
            <person name="Medina M."/>
            <person name="Mochizuki Y."/>
            <person name="Mount S."/>
            <person name="Morishita T."/>
            <person name="Miura S."/>
            <person name="Nakayama A."/>
            <person name="Nishizaka S."/>
            <person name="Nomoto H."/>
            <person name="Ohta F."/>
            <person name="Oishi K."/>
            <person name="Rigoutsos I."/>
            <person name="Sano M."/>
            <person name="Sasaki A."/>
            <person name="Sasakura Y."/>
            <person name="Shoguchi E."/>
            <person name="Shin-i T."/>
            <person name="Spagnuolo A."/>
            <person name="Stainier D."/>
            <person name="Suzuki M.M."/>
            <person name="Tassy O."/>
            <person name="Takatori N."/>
            <person name="Tokuoka M."/>
            <person name="Yagi K."/>
            <person name="Yoshizaki F."/>
            <person name="Wada S."/>
            <person name="Zhang C."/>
            <person name="Hyatt P.D."/>
            <person name="Larimer F."/>
            <person name="Detter C."/>
            <person name="Doggett N."/>
            <person name="Glavina T."/>
            <person name="Hawkins T."/>
            <person name="Richardson P."/>
            <person name="Lucas S."/>
            <person name="Kohara Y."/>
            <person name="Levine M."/>
            <person name="Satoh N."/>
            <person name="Rokhsar D.S."/>
        </authorList>
    </citation>
    <scope>NUCLEOTIDE SEQUENCE [LARGE SCALE GENOMIC DNA]</scope>
</reference>
<sequence>MFTMFNEKNVYISQTMFIVDGQKRIKKQEN</sequence>
<accession>H2XPS7</accession>
<reference evidence="1" key="2">
    <citation type="journal article" date="2008" name="Genome Biol.">
        <title>Improved genome assembly and evidence-based global gene model set for the chordate Ciona intestinalis: new insight into intron and operon populations.</title>
        <authorList>
            <person name="Satou Y."/>
            <person name="Mineta K."/>
            <person name="Ogasawara M."/>
            <person name="Sasakura Y."/>
            <person name="Shoguchi E."/>
            <person name="Ueno K."/>
            <person name="Yamada L."/>
            <person name="Matsumoto J."/>
            <person name="Wasserscheid J."/>
            <person name="Dewar K."/>
            <person name="Wiley G.B."/>
            <person name="Macmil S.L."/>
            <person name="Roe B.A."/>
            <person name="Zeller R.W."/>
            <person name="Hastings K.E."/>
            <person name="Lemaire P."/>
            <person name="Lindquist E."/>
            <person name="Endo T."/>
            <person name="Hotta K."/>
            <person name="Inaba K."/>
        </authorList>
    </citation>
    <scope>NUCLEOTIDE SEQUENCE [LARGE SCALE GENOMIC DNA]</scope>
    <source>
        <strain evidence="1">wild type</strain>
    </source>
</reference>
<name>H2XPS7_CIOIN</name>
<proteinExistence type="predicted"/>
<reference evidence="1" key="4">
    <citation type="submission" date="2025-09" db="UniProtKB">
        <authorList>
            <consortium name="Ensembl"/>
        </authorList>
    </citation>
    <scope>IDENTIFICATION</scope>
</reference>
<dbReference type="HOGENOM" id="CLU_3406253_0_0_1"/>
<dbReference type="AlphaFoldDB" id="H2XPS7"/>
<evidence type="ECO:0000313" key="1">
    <source>
        <dbReference type="Ensembl" id="ENSCINP00000031661.1"/>
    </source>
</evidence>
<evidence type="ECO:0000313" key="2">
    <source>
        <dbReference type="Proteomes" id="UP000008144"/>
    </source>
</evidence>
<protein>
    <submittedName>
        <fullName evidence="1">Uncharacterized protein</fullName>
    </submittedName>
</protein>
<organism evidence="1 2">
    <name type="scientific">Ciona intestinalis</name>
    <name type="common">Transparent sea squirt</name>
    <name type="synonym">Ascidia intestinalis</name>
    <dbReference type="NCBI Taxonomy" id="7719"/>
    <lineage>
        <taxon>Eukaryota</taxon>
        <taxon>Metazoa</taxon>
        <taxon>Chordata</taxon>
        <taxon>Tunicata</taxon>
        <taxon>Ascidiacea</taxon>
        <taxon>Phlebobranchia</taxon>
        <taxon>Cionidae</taxon>
        <taxon>Ciona</taxon>
    </lineage>
</organism>
<dbReference type="Proteomes" id="UP000008144">
    <property type="component" value="Chromosome 5"/>
</dbReference>
<dbReference type="Ensembl" id="ENSCINT00000033925.1">
    <property type="protein sequence ID" value="ENSCINP00000031661.1"/>
    <property type="gene ID" value="ENSCING00000018238.1"/>
</dbReference>
<keyword evidence="2" id="KW-1185">Reference proteome</keyword>
<dbReference type="InParanoid" id="H2XPS7"/>
<dbReference type="EMBL" id="EAAA01002214">
    <property type="status" value="NOT_ANNOTATED_CDS"/>
    <property type="molecule type" value="Genomic_DNA"/>
</dbReference>
<reference evidence="1" key="3">
    <citation type="submission" date="2025-08" db="UniProtKB">
        <authorList>
            <consortium name="Ensembl"/>
        </authorList>
    </citation>
    <scope>IDENTIFICATION</scope>
</reference>